<sequence length="632" mass="68058">MTTVADDLLNDFGSSGDEAEDVENNGLVQEDESNADGDAMDVDGDADDTDDRLFDKPENDMKDIEDAEATKAKVEKMQLGAVKDVRSVAGLMQTLEPVLEVSTPLSRRHSGRVLMDDSFTSFLWRDSPDMLVRTLQKIAHYRSQVETQSTTVGNIEDHPEYHLLTQSNSLSTMIDGEVVLVHKFIRDHYSTRFPELERLVTTPLEYAKVVAILGNGPMDSESIKALQTSTDNPLKTSLKSVLDGPSLMIVTVEATTSKGHEMIEEELQRVIQACHMVIALHKAKQTLTEYVQSRMNIFAPNLTALIGSLTAAQLLNAAGGLTGLSKTPACNIPSWGSKKKQSGLATNIGVRQQGYLYNSEMIRGIPNDLKKQAMRIVSAKLVLAARVDRIHSSADGSTGEDLKSACLERLEKLTEPPKNKGQRALPVPDDKPSRKRGGRRARKAKEALAMTDLRKAQNRMTFGKEEKEVGYGTGESTIGMGMIGQSNDGRIRGIQVDQRTRAKLGVKNKGWGTASSVGGAASSIGSFGQAGGMDLRGKGLRASGVGSTVGSATGGTASSLAFTPVQGLELVDPKMQAELSKKRKAEEDRWFKGGTFTQVSGAAGGFKVPELPAAKRVDTGASKMGPPAPRKS</sequence>
<feature type="region of interest" description="Disordered" evidence="9">
    <location>
        <begin position="1"/>
        <end position="57"/>
    </location>
</feature>
<evidence type="ECO:0000256" key="7">
    <source>
        <dbReference type="ARBA" id="ARBA00023242"/>
    </source>
</evidence>
<dbReference type="Gene3D" id="1.10.246.90">
    <property type="entry name" value="Nop domain"/>
    <property type="match status" value="1"/>
</dbReference>
<accession>A0ABR1IG37</accession>
<dbReference type="EMBL" id="JAZAVK010000004">
    <property type="protein sequence ID" value="KAK7432563.1"/>
    <property type="molecule type" value="Genomic_DNA"/>
</dbReference>
<feature type="region of interest" description="Disordered" evidence="9">
    <location>
        <begin position="607"/>
        <end position="632"/>
    </location>
</feature>
<evidence type="ECO:0000256" key="6">
    <source>
        <dbReference type="ARBA" id="ARBA00023187"/>
    </source>
</evidence>
<organism evidence="11 12">
    <name type="scientific">Neonectria magnoliae</name>
    <dbReference type="NCBI Taxonomy" id="2732573"/>
    <lineage>
        <taxon>Eukaryota</taxon>
        <taxon>Fungi</taxon>
        <taxon>Dikarya</taxon>
        <taxon>Ascomycota</taxon>
        <taxon>Pezizomycotina</taxon>
        <taxon>Sordariomycetes</taxon>
        <taxon>Hypocreomycetidae</taxon>
        <taxon>Hypocreales</taxon>
        <taxon>Nectriaceae</taxon>
        <taxon>Neonectria</taxon>
    </lineage>
</organism>
<feature type="region of interest" description="Disordered" evidence="9">
    <location>
        <begin position="412"/>
        <end position="446"/>
    </location>
</feature>
<feature type="domain" description="Nop" evidence="10">
    <location>
        <begin position="298"/>
        <end position="415"/>
    </location>
</feature>
<dbReference type="Pfam" id="PF01798">
    <property type="entry name" value="Nop"/>
    <property type="match status" value="1"/>
</dbReference>
<dbReference type="Pfam" id="PF09785">
    <property type="entry name" value="Prp31_C"/>
    <property type="match status" value="1"/>
</dbReference>
<evidence type="ECO:0000313" key="11">
    <source>
        <dbReference type="EMBL" id="KAK7432563.1"/>
    </source>
</evidence>
<keyword evidence="3" id="KW-0507">mRNA processing</keyword>
<comment type="subcellular location">
    <subcellularLocation>
        <location evidence="1">Nucleus</location>
    </subcellularLocation>
</comment>
<feature type="compositionally biased region" description="Acidic residues" evidence="9">
    <location>
        <begin position="17"/>
        <end position="50"/>
    </location>
</feature>
<dbReference type="InterPro" id="IPR002687">
    <property type="entry name" value="Nop_dom"/>
</dbReference>
<dbReference type="SMART" id="SM00931">
    <property type="entry name" value="NOSIC"/>
    <property type="match status" value="1"/>
</dbReference>
<dbReference type="PANTHER" id="PTHR13904">
    <property type="entry name" value="PRE-MRNA SPLICING FACTOR PRP31"/>
    <property type="match status" value="1"/>
</dbReference>
<dbReference type="PANTHER" id="PTHR13904:SF0">
    <property type="entry name" value="U4_U6 SMALL NUCLEAR RIBONUCLEOPROTEIN PRP31"/>
    <property type="match status" value="1"/>
</dbReference>
<keyword evidence="5" id="KW-0694">RNA-binding</keyword>
<keyword evidence="12" id="KW-1185">Reference proteome</keyword>
<dbReference type="InterPro" id="IPR042239">
    <property type="entry name" value="Nop_C"/>
</dbReference>
<evidence type="ECO:0000256" key="3">
    <source>
        <dbReference type="ARBA" id="ARBA00022664"/>
    </source>
</evidence>
<dbReference type="InterPro" id="IPR019175">
    <property type="entry name" value="Prp31_C"/>
</dbReference>
<proteinExistence type="inferred from homology"/>
<keyword evidence="8" id="KW-0687">Ribonucleoprotein</keyword>
<keyword evidence="7" id="KW-0539">Nucleus</keyword>
<keyword evidence="6" id="KW-0508">mRNA splicing</keyword>
<evidence type="ECO:0000256" key="8">
    <source>
        <dbReference type="ARBA" id="ARBA00023274"/>
    </source>
</evidence>
<reference evidence="11 12" key="1">
    <citation type="journal article" date="2025" name="Microbiol. Resour. Announc.">
        <title>Draft genome sequences for Neonectria magnoliae and Neonectria punicea, canker pathogens of Liriodendron tulipifera and Acer saccharum in West Virginia.</title>
        <authorList>
            <person name="Petronek H.M."/>
            <person name="Kasson M.T."/>
            <person name="Metheny A.M."/>
            <person name="Stauder C.M."/>
            <person name="Lovett B."/>
            <person name="Lynch S.C."/>
            <person name="Garnas J.R."/>
            <person name="Kasson L.R."/>
            <person name="Stajich J.E."/>
        </authorList>
    </citation>
    <scope>NUCLEOTIDE SEQUENCE [LARGE SCALE GENOMIC DNA]</scope>
    <source>
        <strain evidence="11 12">NRRL 64651</strain>
    </source>
</reference>
<evidence type="ECO:0000256" key="9">
    <source>
        <dbReference type="SAM" id="MobiDB-lite"/>
    </source>
</evidence>
<dbReference type="Gene3D" id="1.10.287.4070">
    <property type="match status" value="1"/>
</dbReference>
<dbReference type="InterPro" id="IPR012976">
    <property type="entry name" value="NOSIC"/>
</dbReference>
<dbReference type="Proteomes" id="UP001498421">
    <property type="component" value="Unassembled WGS sequence"/>
</dbReference>
<evidence type="ECO:0000313" key="12">
    <source>
        <dbReference type="Proteomes" id="UP001498421"/>
    </source>
</evidence>
<feature type="compositionally biased region" description="Basic residues" evidence="9">
    <location>
        <begin position="433"/>
        <end position="443"/>
    </location>
</feature>
<evidence type="ECO:0000256" key="5">
    <source>
        <dbReference type="ARBA" id="ARBA00022884"/>
    </source>
</evidence>
<keyword evidence="4" id="KW-0747">Spliceosome</keyword>
<dbReference type="PROSITE" id="PS51358">
    <property type="entry name" value="NOP"/>
    <property type="match status" value="1"/>
</dbReference>
<dbReference type="SUPFAM" id="SSF89124">
    <property type="entry name" value="Nop domain"/>
    <property type="match status" value="1"/>
</dbReference>
<evidence type="ECO:0000256" key="1">
    <source>
        <dbReference type="ARBA" id="ARBA00004123"/>
    </source>
</evidence>
<evidence type="ECO:0000256" key="2">
    <source>
        <dbReference type="ARBA" id="ARBA00005572"/>
    </source>
</evidence>
<gene>
    <name evidence="11" type="primary">PRP31</name>
    <name evidence="11" type="ORF">QQZ08_000770</name>
</gene>
<dbReference type="InterPro" id="IPR027105">
    <property type="entry name" value="Prp31"/>
</dbReference>
<evidence type="ECO:0000259" key="10">
    <source>
        <dbReference type="PROSITE" id="PS51358"/>
    </source>
</evidence>
<protein>
    <submittedName>
        <fullName evidence="11">U4/U6-U5 snRNP complex subunit prp31</fullName>
    </submittedName>
</protein>
<comment type="similarity">
    <text evidence="2">Belongs to the PRP31 family.</text>
</comment>
<comment type="caution">
    <text evidence="11">The sequence shown here is derived from an EMBL/GenBank/DDBJ whole genome shotgun (WGS) entry which is preliminary data.</text>
</comment>
<name>A0ABR1IG37_9HYPO</name>
<dbReference type="InterPro" id="IPR036070">
    <property type="entry name" value="Nop_dom_sf"/>
</dbReference>
<evidence type="ECO:0000256" key="4">
    <source>
        <dbReference type="ARBA" id="ARBA00022728"/>
    </source>
</evidence>